<keyword evidence="3" id="KW-1185">Reference proteome</keyword>
<feature type="region of interest" description="Disordered" evidence="1">
    <location>
        <begin position="1"/>
        <end position="34"/>
    </location>
</feature>
<organism evidence="2 3">
    <name type="scientific">Favolaschia claudopus</name>
    <dbReference type="NCBI Taxonomy" id="2862362"/>
    <lineage>
        <taxon>Eukaryota</taxon>
        <taxon>Fungi</taxon>
        <taxon>Dikarya</taxon>
        <taxon>Basidiomycota</taxon>
        <taxon>Agaricomycotina</taxon>
        <taxon>Agaricomycetes</taxon>
        <taxon>Agaricomycetidae</taxon>
        <taxon>Agaricales</taxon>
        <taxon>Marasmiineae</taxon>
        <taxon>Mycenaceae</taxon>
        <taxon>Favolaschia</taxon>
    </lineage>
</organism>
<comment type="caution">
    <text evidence="2">The sequence shown here is derived from an EMBL/GenBank/DDBJ whole genome shotgun (WGS) entry which is preliminary data.</text>
</comment>
<proteinExistence type="predicted"/>
<gene>
    <name evidence="2" type="ORF">R3P38DRAFT_2795777</name>
</gene>
<reference evidence="2 3" key="1">
    <citation type="journal article" date="2024" name="J Genomics">
        <title>Draft genome sequencing and assembly of Favolaschia claudopus CIRM-BRFM 2984 isolated from oak limbs.</title>
        <authorList>
            <person name="Navarro D."/>
            <person name="Drula E."/>
            <person name="Chaduli D."/>
            <person name="Cazenave R."/>
            <person name="Ahrendt S."/>
            <person name="Wang J."/>
            <person name="Lipzen A."/>
            <person name="Daum C."/>
            <person name="Barry K."/>
            <person name="Grigoriev I.V."/>
            <person name="Favel A."/>
            <person name="Rosso M.N."/>
            <person name="Martin F."/>
        </authorList>
    </citation>
    <scope>NUCLEOTIDE SEQUENCE [LARGE SCALE GENOMIC DNA]</scope>
    <source>
        <strain evidence="2 3">CIRM-BRFM 2984</strain>
    </source>
</reference>
<dbReference type="EMBL" id="JAWWNJ010000083">
    <property type="protein sequence ID" value="KAK7001267.1"/>
    <property type="molecule type" value="Genomic_DNA"/>
</dbReference>
<evidence type="ECO:0000313" key="2">
    <source>
        <dbReference type="EMBL" id="KAK7001267.1"/>
    </source>
</evidence>
<protein>
    <submittedName>
        <fullName evidence="2">Uncharacterized protein</fullName>
    </submittedName>
</protein>
<dbReference type="AlphaFoldDB" id="A0AAW0A5V5"/>
<name>A0AAW0A5V5_9AGAR</name>
<sequence length="167" mass="18287">MQSERAPRPQATGLRRPRKSELGPDAAPAISSSTTISVPVQPTLRYNHAPNAAPPRAAVPPSHTTINYVSTKLREEAAALLEQVLDLQQCVHDNFFQKEEVPKLTEDNIMTLLPMVIEITEIFEPSTTPYKQGLADDSLEPDEAPVSAQSQICDATPRLNHPSTPQT</sequence>
<dbReference type="Proteomes" id="UP001362999">
    <property type="component" value="Unassembled WGS sequence"/>
</dbReference>
<evidence type="ECO:0000313" key="3">
    <source>
        <dbReference type="Proteomes" id="UP001362999"/>
    </source>
</evidence>
<feature type="region of interest" description="Disordered" evidence="1">
    <location>
        <begin position="128"/>
        <end position="167"/>
    </location>
</feature>
<accession>A0AAW0A5V5</accession>
<evidence type="ECO:0000256" key="1">
    <source>
        <dbReference type="SAM" id="MobiDB-lite"/>
    </source>
</evidence>